<gene>
    <name evidence="2" type="ORF">GCM10011383_38760</name>
</gene>
<organism evidence="2 3">
    <name type="scientific">Hymenobacter cavernae</name>
    <dbReference type="NCBI Taxonomy" id="2044852"/>
    <lineage>
        <taxon>Bacteria</taxon>
        <taxon>Pseudomonadati</taxon>
        <taxon>Bacteroidota</taxon>
        <taxon>Cytophagia</taxon>
        <taxon>Cytophagales</taxon>
        <taxon>Hymenobacteraceae</taxon>
        <taxon>Hymenobacter</taxon>
    </lineage>
</organism>
<dbReference type="Pfam" id="PF04326">
    <property type="entry name" value="SLFN_AlbA_2"/>
    <property type="match status" value="1"/>
</dbReference>
<name>A0ABQ1UQ15_9BACT</name>
<dbReference type="Gene3D" id="3.30.950.30">
    <property type="entry name" value="Schlafen, AAA domain"/>
    <property type="match status" value="1"/>
</dbReference>
<reference evidence="3" key="1">
    <citation type="journal article" date="2019" name="Int. J. Syst. Evol. Microbiol.">
        <title>The Global Catalogue of Microorganisms (GCM) 10K type strain sequencing project: providing services to taxonomists for standard genome sequencing and annotation.</title>
        <authorList>
            <consortium name="The Broad Institute Genomics Platform"/>
            <consortium name="The Broad Institute Genome Sequencing Center for Infectious Disease"/>
            <person name="Wu L."/>
            <person name="Ma J."/>
        </authorList>
    </citation>
    <scope>NUCLEOTIDE SEQUENCE [LARGE SCALE GENOMIC DNA]</scope>
    <source>
        <strain evidence="3">CGMCC 1.15197</strain>
    </source>
</reference>
<dbReference type="EMBL" id="BMHT01000008">
    <property type="protein sequence ID" value="GGF23381.1"/>
    <property type="molecule type" value="Genomic_DNA"/>
</dbReference>
<evidence type="ECO:0000313" key="3">
    <source>
        <dbReference type="Proteomes" id="UP000632273"/>
    </source>
</evidence>
<proteinExistence type="predicted"/>
<dbReference type="Proteomes" id="UP000632273">
    <property type="component" value="Unassembled WGS sequence"/>
</dbReference>
<evidence type="ECO:0000313" key="2">
    <source>
        <dbReference type="EMBL" id="GGF23381.1"/>
    </source>
</evidence>
<sequence length="347" mass="40010">MEYSQIYFGKPLGQLTYPDLEAFFSVEREESDQLEFKSCNPNGKLDDKIEGVTQGICAFLNSSGGLLIWGAPEGKKVDGKKEKVFVGDLTRVPLTVEKDWLISKISDKIIPLPIGIRAQLIRKDDYQVCVFEIDESPYAPHQTDNIYYMRIDGQKKPAPHHYIEALFKKVTYPRLEAYIIPEDMDTIEKGCYLELEFFFFNFSPFINEEGFYYKIQILGGVFADYNPHQVVHPKYTLQGSQYTYRNEGKILYNGEPISIDKKINFTSSQRHVLKDKNTGEILVFFGGKTSPIKVSRYKIDLSGDLDNVRERVSIVYENKLISEIQTEINDSENDMLEKFGILRKKVH</sequence>
<dbReference type="RefSeq" id="WP_188815712.1">
    <property type="nucleotide sequence ID" value="NZ_BMHT01000008.1"/>
</dbReference>
<feature type="domain" description="Schlafen AlbA-2" evidence="1">
    <location>
        <begin position="30"/>
        <end position="158"/>
    </location>
</feature>
<evidence type="ECO:0000259" key="1">
    <source>
        <dbReference type="Pfam" id="PF04326"/>
    </source>
</evidence>
<keyword evidence="3" id="KW-1185">Reference proteome</keyword>
<protein>
    <recommendedName>
        <fullName evidence="1">Schlafen AlbA-2 domain-containing protein</fullName>
    </recommendedName>
</protein>
<comment type="caution">
    <text evidence="2">The sequence shown here is derived from an EMBL/GenBank/DDBJ whole genome shotgun (WGS) entry which is preliminary data.</text>
</comment>
<accession>A0ABQ1UQ15</accession>
<dbReference type="InterPro" id="IPR007421">
    <property type="entry name" value="Schlafen_AlbA_2_dom"/>
</dbReference>
<dbReference type="InterPro" id="IPR038461">
    <property type="entry name" value="Schlafen_AlbA_2_dom_sf"/>
</dbReference>